<dbReference type="EMBL" id="JACJID010000003">
    <property type="protein sequence ID" value="MBA8927434.1"/>
    <property type="molecule type" value="Genomic_DNA"/>
</dbReference>
<gene>
    <name evidence="3" type="ORF">BC739_004640</name>
</gene>
<keyword evidence="2" id="KW-1133">Transmembrane helix</keyword>
<dbReference type="RefSeq" id="WP_025355403.1">
    <property type="nucleotide sequence ID" value="NZ_BAAABQ010000056.1"/>
</dbReference>
<evidence type="ECO:0000313" key="3">
    <source>
        <dbReference type="EMBL" id="MBA8927434.1"/>
    </source>
</evidence>
<feature type="region of interest" description="Disordered" evidence="1">
    <location>
        <begin position="42"/>
        <end position="67"/>
    </location>
</feature>
<organism evidence="3 4">
    <name type="scientific">Kutzneria viridogrisea</name>
    <dbReference type="NCBI Taxonomy" id="47990"/>
    <lineage>
        <taxon>Bacteria</taxon>
        <taxon>Bacillati</taxon>
        <taxon>Actinomycetota</taxon>
        <taxon>Actinomycetes</taxon>
        <taxon>Pseudonocardiales</taxon>
        <taxon>Pseudonocardiaceae</taxon>
        <taxon>Kutzneria</taxon>
    </lineage>
</organism>
<feature type="transmembrane region" description="Helical" evidence="2">
    <location>
        <begin position="12"/>
        <end position="32"/>
    </location>
</feature>
<keyword evidence="4" id="KW-1185">Reference proteome</keyword>
<dbReference type="Proteomes" id="UP000517916">
    <property type="component" value="Unassembled WGS sequence"/>
</dbReference>
<name>A0ABR6BKN7_9PSEU</name>
<proteinExistence type="predicted"/>
<accession>A0ABR6BKN7</accession>
<sequence>MSAPQHPRRTGHWLIPVVGLILVCSVVGGFAARQFYAVGATAPGGHSTTNTAEPSDTGAPAVDPKSRTVVMTRDAQSSPVHDQVRRTAQRFFDSINDRDYQNWLKTVSYRLGQSKPEAAWKFDYDTTQDTAMVVERINPAHDGSDSVIAMVNFTSHQAVKKAPTKAPSDCNQWWIVWSMVWEQGNLVIDAGTANLFPQVRICQ</sequence>
<protein>
    <submittedName>
        <fullName evidence="3">Uncharacterized protein</fullName>
    </submittedName>
</protein>
<reference evidence="3 4" key="1">
    <citation type="submission" date="2020-08" db="EMBL/GenBank/DDBJ databases">
        <title>Genomic Encyclopedia of Archaeal and Bacterial Type Strains, Phase II (KMG-II): from individual species to whole genera.</title>
        <authorList>
            <person name="Goeker M."/>
        </authorList>
    </citation>
    <scope>NUCLEOTIDE SEQUENCE [LARGE SCALE GENOMIC DNA]</scope>
    <source>
        <strain evidence="3 4">DSM 43850</strain>
    </source>
</reference>
<evidence type="ECO:0000256" key="1">
    <source>
        <dbReference type="SAM" id="MobiDB-lite"/>
    </source>
</evidence>
<evidence type="ECO:0000313" key="4">
    <source>
        <dbReference type="Proteomes" id="UP000517916"/>
    </source>
</evidence>
<comment type="caution">
    <text evidence="3">The sequence shown here is derived from an EMBL/GenBank/DDBJ whole genome shotgun (WGS) entry which is preliminary data.</text>
</comment>
<keyword evidence="2" id="KW-0472">Membrane</keyword>
<evidence type="ECO:0000256" key="2">
    <source>
        <dbReference type="SAM" id="Phobius"/>
    </source>
</evidence>
<keyword evidence="2" id="KW-0812">Transmembrane</keyword>